<dbReference type="EMBL" id="JAUBDH010000001">
    <property type="protein sequence ID" value="MDW0108433.1"/>
    <property type="molecule type" value="Genomic_DNA"/>
</dbReference>
<evidence type="ECO:0000313" key="2">
    <source>
        <dbReference type="EMBL" id="MDW0108433.1"/>
    </source>
</evidence>
<comment type="caution">
    <text evidence="2">The sequence shown here is derived from an EMBL/GenBank/DDBJ whole genome shotgun (WGS) entry which is preliminary data.</text>
</comment>
<evidence type="ECO:0000259" key="1">
    <source>
        <dbReference type="Pfam" id="PF05922"/>
    </source>
</evidence>
<sequence length="116" mass="13543">MIYIDPNVDLHTKEFVQIIIEFRISPAHVAIIKNPLLSLEKATEQVEQSHRDFLEELNKFLGEKQYPYAIIESYKRSFNGVALELRGMTVQKLLSSRLIKAIYVNREIRIPETPIM</sequence>
<dbReference type="InterPro" id="IPR037045">
    <property type="entry name" value="S8pro/Inhibitor_I9_sf"/>
</dbReference>
<proteinExistence type="predicted"/>
<reference evidence="2 3" key="1">
    <citation type="submission" date="2023-06" db="EMBL/GenBank/DDBJ databases">
        <title>Sporosarcina sp. nov., isolated from Korean traditional fermented seafood 'Jeotgal'.</title>
        <authorList>
            <person name="Yang A.-I."/>
            <person name="Shin N.-R."/>
        </authorList>
    </citation>
    <scope>NUCLEOTIDE SEQUENCE [LARGE SCALE GENOMIC DNA]</scope>
    <source>
        <strain evidence="2 3">KCTC3840</strain>
    </source>
</reference>
<keyword evidence="3" id="KW-1185">Reference proteome</keyword>
<evidence type="ECO:0000313" key="3">
    <source>
        <dbReference type="Proteomes" id="UP001280629"/>
    </source>
</evidence>
<dbReference type="Gene3D" id="3.30.70.80">
    <property type="entry name" value="Peptidase S8 propeptide/proteinase inhibitor I9"/>
    <property type="match status" value="1"/>
</dbReference>
<feature type="domain" description="Inhibitor I9" evidence="1">
    <location>
        <begin position="38"/>
        <end position="109"/>
    </location>
</feature>
<protein>
    <submittedName>
        <fullName evidence="2">Protease inhibitor I9 family protein</fullName>
    </submittedName>
</protein>
<keyword evidence="2" id="KW-0646">Protease inhibitor</keyword>
<dbReference type="InterPro" id="IPR010259">
    <property type="entry name" value="S8pro/Inhibitor_I9"/>
</dbReference>
<dbReference type="Pfam" id="PF05922">
    <property type="entry name" value="Inhibitor_I9"/>
    <property type="match status" value="1"/>
</dbReference>
<dbReference type="GO" id="GO:0030414">
    <property type="term" value="F:peptidase inhibitor activity"/>
    <property type="evidence" value="ECO:0007669"/>
    <property type="project" value="UniProtKB-KW"/>
</dbReference>
<gene>
    <name evidence="2" type="ORF">QT716_00060</name>
</gene>
<organism evidence="2 3">
    <name type="scientific">Sporosarcina aquimarina</name>
    <dbReference type="NCBI Taxonomy" id="114975"/>
    <lineage>
        <taxon>Bacteria</taxon>
        <taxon>Bacillati</taxon>
        <taxon>Bacillota</taxon>
        <taxon>Bacilli</taxon>
        <taxon>Bacillales</taxon>
        <taxon>Caryophanaceae</taxon>
        <taxon>Sporosarcina</taxon>
    </lineage>
</organism>
<accession>A0ABU4FUK7</accession>
<name>A0ABU4FUK7_9BACL</name>
<dbReference type="RefSeq" id="WP_317933622.1">
    <property type="nucleotide sequence ID" value="NZ_JAUBDH010000001.1"/>
</dbReference>
<dbReference type="Proteomes" id="UP001280629">
    <property type="component" value="Unassembled WGS sequence"/>
</dbReference>